<dbReference type="STRING" id="94208.A0A2S4L1U6"/>
<accession>A0A2S4L1U6</accession>
<name>A0A2S4L1U6_9HYPO</name>
<dbReference type="AlphaFoldDB" id="A0A2S4L1U6"/>
<comment type="caution">
    <text evidence="1">The sequence shown here is derived from an EMBL/GenBank/DDBJ whole genome shotgun (WGS) entry which is preliminary data.</text>
</comment>
<organism evidence="1 2">
    <name type="scientific">Tolypocladium paradoxum</name>
    <dbReference type="NCBI Taxonomy" id="94208"/>
    <lineage>
        <taxon>Eukaryota</taxon>
        <taxon>Fungi</taxon>
        <taxon>Dikarya</taxon>
        <taxon>Ascomycota</taxon>
        <taxon>Pezizomycotina</taxon>
        <taxon>Sordariomycetes</taxon>
        <taxon>Hypocreomycetidae</taxon>
        <taxon>Hypocreales</taxon>
        <taxon>Ophiocordycipitaceae</taxon>
        <taxon>Tolypocladium</taxon>
    </lineage>
</organism>
<gene>
    <name evidence="1" type="ORF">TPAR_03413</name>
</gene>
<sequence>MPVRSPAQCRRTVSRAAPSQVGVWVTDSMLVQAIEQSHRAILPPCRRLNSHAGPMESRRRLGKRHMTGLMPTSSAYPPIWRFDVPSTTGVPQWEAPTAPSYRRRKNQQLSVSGLFNNLISWLENSGADKPLIPRQADIATTGTMAVEALALDNTAQRESMPETWVCEAAPSRDLPREIMKLRTSIHTLDEADEETLFRLCRTCRRSLRRRVERGDLSAEALVAALDPLDVATRSRMPVAETANRIAAMIRRTILSAMADAQKRDGSTVSHELWMTLADKICGTKGTSHDIQLFWRLMDVMPASLRAQIPSDRIAGLARAFVTAQANRHNLFSHWSARSARFSNALRNLSAVQRQYLEDSMKRFLLQQGCVTEAARRLRFSWLIINAYDTRATTQEFLGAYRASVEPGVRLHSMQLWQLLAARVIATGAIEGEQSKTLMEAEYISMSQRWTGLVLALLTSKNRDSGLRELCACLNGIGEFETIAQALTSPPLRHVRVDTVQAMAAACNDHNQAIQLYDSVVVKEGSRRKLGTWDWAAWIPYIERMIKDPKMEPLRVWQVLNLTRPSGKEACPKATAAEVKAKAQLLDQMGLWYMEASHLNDRQVLRQVQRCVSCQRSLTNGVSSQTLANVAGIVTRDLEKGDRGRTTRMEWLVSMVAQARGAEEAESAAKALKGWRWVIDRARESS</sequence>
<protein>
    <submittedName>
        <fullName evidence="1">Uncharacterized protein</fullName>
    </submittedName>
</protein>
<reference evidence="1 2" key="1">
    <citation type="submission" date="2018-01" db="EMBL/GenBank/DDBJ databases">
        <title>Harnessing the power of phylogenomics to disentangle the directionality and signatures of interkingdom host jumping in the parasitic fungal genus Tolypocladium.</title>
        <authorList>
            <person name="Quandt C.A."/>
            <person name="Patterson W."/>
            <person name="Spatafora J.W."/>
        </authorList>
    </citation>
    <scope>NUCLEOTIDE SEQUENCE [LARGE SCALE GENOMIC DNA]</scope>
    <source>
        <strain evidence="1 2">NRBC 100945</strain>
    </source>
</reference>
<dbReference type="EMBL" id="PKSG01000328">
    <property type="protein sequence ID" value="POR36367.1"/>
    <property type="molecule type" value="Genomic_DNA"/>
</dbReference>
<evidence type="ECO:0000313" key="1">
    <source>
        <dbReference type="EMBL" id="POR36367.1"/>
    </source>
</evidence>
<dbReference type="OrthoDB" id="5428038at2759"/>
<dbReference type="Proteomes" id="UP000237481">
    <property type="component" value="Unassembled WGS sequence"/>
</dbReference>
<keyword evidence="2" id="KW-1185">Reference proteome</keyword>
<evidence type="ECO:0000313" key="2">
    <source>
        <dbReference type="Proteomes" id="UP000237481"/>
    </source>
</evidence>
<proteinExistence type="predicted"/>